<feature type="chain" id="PRO_5046665257" evidence="1">
    <location>
        <begin position="27"/>
        <end position="193"/>
    </location>
</feature>
<dbReference type="Proteomes" id="UP001156146">
    <property type="component" value="Unassembled WGS sequence"/>
</dbReference>
<accession>A0ABT6QEI8</accession>
<dbReference type="EMBL" id="JAIRCA020000014">
    <property type="protein sequence ID" value="MDI2139891.1"/>
    <property type="molecule type" value="Genomic_DNA"/>
</dbReference>
<protein>
    <submittedName>
        <fullName evidence="2">Uncharacterized protein</fullName>
    </submittedName>
</protein>
<evidence type="ECO:0000313" key="2">
    <source>
        <dbReference type="EMBL" id="MDI2139891.1"/>
    </source>
</evidence>
<keyword evidence="1" id="KW-0732">Signal</keyword>
<proteinExistence type="predicted"/>
<reference evidence="2" key="1">
    <citation type="submission" date="2023-05" db="EMBL/GenBank/DDBJ databases">
        <title>Streptococcus hohhotensis sp. nov., isolated from the breast milk of healthy women.</title>
        <authorList>
            <person name="Liu W."/>
        </authorList>
    </citation>
    <scope>NUCLEOTIDE SEQUENCE</scope>
    <source>
        <strain evidence="2">IMAU99199</strain>
    </source>
</reference>
<keyword evidence="3" id="KW-1185">Reference proteome</keyword>
<dbReference type="RefSeq" id="WP_224218874.1">
    <property type="nucleotide sequence ID" value="NZ_JAIRCA020000014.1"/>
</dbReference>
<feature type="signal peptide" evidence="1">
    <location>
        <begin position="1"/>
        <end position="26"/>
    </location>
</feature>
<name>A0ABT6QEI8_9STRE</name>
<gene>
    <name evidence="2" type="ORF">K4Z77_006925</name>
</gene>
<evidence type="ECO:0000256" key="1">
    <source>
        <dbReference type="SAM" id="SignalP"/>
    </source>
</evidence>
<sequence>MIKLKILFFAVLSSLVFLVSTSTVFADVYPGTNYEIVSNHVVKDINTGELLSFYTTELRDTYLESKSMYQTRSNATGVADYRTSYSYSYSYKSSATSGARSSTAYGGKAGATLTISAGVGFSAPESGFGLSLNHSVSHNVPPYTYGYIRLKASYTVNVRKLEVRYLGTNKWVPAGQTSTISNVSVWSELVTWK</sequence>
<comment type="caution">
    <text evidence="2">The sequence shown here is derived from an EMBL/GenBank/DDBJ whole genome shotgun (WGS) entry which is preliminary data.</text>
</comment>
<organism evidence="2 3">
    <name type="scientific">Streptococcus hohhotensis</name>
    <dbReference type="NCBI Taxonomy" id="2866998"/>
    <lineage>
        <taxon>Bacteria</taxon>
        <taxon>Bacillati</taxon>
        <taxon>Bacillota</taxon>
        <taxon>Bacilli</taxon>
        <taxon>Lactobacillales</taxon>
        <taxon>Streptococcaceae</taxon>
        <taxon>Streptococcus</taxon>
        <taxon>Streptococcus mitis group</taxon>
    </lineage>
</organism>
<evidence type="ECO:0000313" key="3">
    <source>
        <dbReference type="Proteomes" id="UP001156146"/>
    </source>
</evidence>